<sequence>MEPKYGTIYLHKHNVGVTKCASSVLKGRQQHKLSKLQCRLAANLGDFRIKAHHHVYSFMEHMSNVDLNFEPPAMHWTIIFYFSKILGDVMVRISEIQAPNEPNALREFCGGPLETFLGSGYYTWLSGDKVINDDGKGRPCSKIGGTRNLTWPKPEV</sequence>
<dbReference type="EMBL" id="KN847906">
    <property type="protein sequence ID" value="KIR39577.1"/>
    <property type="molecule type" value="Genomic_DNA"/>
</dbReference>
<dbReference type="Proteomes" id="UP000053392">
    <property type="component" value="Unassembled WGS sequence"/>
</dbReference>
<dbReference type="HOGENOM" id="CLU_1686487_0_0_1"/>
<gene>
    <name evidence="1" type="ORF">I313_04603</name>
</gene>
<evidence type="ECO:0000313" key="2">
    <source>
        <dbReference type="Proteomes" id="UP000053392"/>
    </source>
</evidence>
<evidence type="ECO:0000313" key="1">
    <source>
        <dbReference type="EMBL" id="KIR39577.1"/>
    </source>
</evidence>
<name>A0A0D0T1N9_9TREE</name>
<reference evidence="1 2" key="1">
    <citation type="submission" date="2015-01" db="EMBL/GenBank/DDBJ databases">
        <title>The Genome Sequence of Cryptococcus gattii Ram5.</title>
        <authorList>
            <consortium name="The Broad Institute Genomics Platform"/>
            <person name="Cuomo C."/>
            <person name="Litvintseva A."/>
            <person name="Chen Y."/>
            <person name="Heitman J."/>
            <person name="Sun S."/>
            <person name="Springer D."/>
            <person name="Dromer F."/>
            <person name="Young S."/>
            <person name="Zeng Q."/>
            <person name="Gargeya S."/>
            <person name="Abouelleil A."/>
            <person name="Alvarado L."/>
            <person name="Chapman S.B."/>
            <person name="Gainer-Dewar J."/>
            <person name="Goldberg J."/>
            <person name="Griggs A."/>
            <person name="Gujja S."/>
            <person name="Hansen M."/>
            <person name="Howarth C."/>
            <person name="Imamovic A."/>
            <person name="Larimer J."/>
            <person name="Murphy C."/>
            <person name="Naylor J."/>
            <person name="Pearson M."/>
            <person name="Priest M."/>
            <person name="Roberts A."/>
            <person name="Saif S."/>
            <person name="Shea T."/>
            <person name="Sykes S."/>
            <person name="Wortman J."/>
            <person name="Nusbaum C."/>
            <person name="Birren B."/>
        </authorList>
    </citation>
    <scope>NUCLEOTIDE SEQUENCE [LARGE SCALE GENOMIC DNA]</scope>
    <source>
        <strain evidence="1 2">Ram5</strain>
    </source>
</reference>
<protein>
    <submittedName>
        <fullName evidence="1">Uncharacterized protein</fullName>
    </submittedName>
</protein>
<dbReference type="AlphaFoldDB" id="A0A0D0T1N9"/>
<organism evidence="1 2">
    <name type="scientific">Cryptococcus deuterogattii Ram5</name>
    <dbReference type="NCBI Taxonomy" id="1296110"/>
    <lineage>
        <taxon>Eukaryota</taxon>
        <taxon>Fungi</taxon>
        <taxon>Dikarya</taxon>
        <taxon>Basidiomycota</taxon>
        <taxon>Agaricomycotina</taxon>
        <taxon>Tremellomycetes</taxon>
        <taxon>Tremellales</taxon>
        <taxon>Cryptococcaceae</taxon>
        <taxon>Cryptococcus</taxon>
        <taxon>Cryptococcus gattii species complex</taxon>
    </lineage>
</organism>
<proteinExistence type="predicted"/>
<keyword evidence="2" id="KW-1185">Reference proteome</keyword>
<accession>A0A0D0T1N9</accession>